<evidence type="ECO:0000313" key="1">
    <source>
        <dbReference type="EMBL" id="KAK9694863.1"/>
    </source>
</evidence>
<sequence>MPVESGDRVTRSKFNESEELLIQRVVERILSNESFLNRLLATVKDTLDNHDTSIKKLETTVSSLDTKLDSTRDEVEWQEQYSRLNNLRLFGIPETNGAVT</sequence>
<keyword evidence="2" id="KW-1185">Reference proteome</keyword>
<organism evidence="1 2">
    <name type="scientific">Popillia japonica</name>
    <name type="common">Japanese beetle</name>
    <dbReference type="NCBI Taxonomy" id="7064"/>
    <lineage>
        <taxon>Eukaryota</taxon>
        <taxon>Metazoa</taxon>
        <taxon>Ecdysozoa</taxon>
        <taxon>Arthropoda</taxon>
        <taxon>Hexapoda</taxon>
        <taxon>Insecta</taxon>
        <taxon>Pterygota</taxon>
        <taxon>Neoptera</taxon>
        <taxon>Endopterygota</taxon>
        <taxon>Coleoptera</taxon>
        <taxon>Polyphaga</taxon>
        <taxon>Scarabaeiformia</taxon>
        <taxon>Scarabaeidae</taxon>
        <taxon>Rutelinae</taxon>
        <taxon>Popillia</taxon>
    </lineage>
</organism>
<evidence type="ECO:0000313" key="2">
    <source>
        <dbReference type="Proteomes" id="UP001458880"/>
    </source>
</evidence>
<reference evidence="1 2" key="1">
    <citation type="journal article" date="2024" name="BMC Genomics">
        <title>De novo assembly and annotation of Popillia japonica's genome with initial clues to its potential as an invasive pest.</title>
        <authorList>
            <person name="Cucini C."/>
            <person name="Boschi S."/>
            <person name="Funari R."/>
            <person name="Cardaioli E."/>
            <person name="Iannotti N."/>
            <person name="Marturano G."/>
            <person name="Paoli F."/>
            <person name="Bruttini M."/>
            <person name="Carapelli A."/>
            <person name="Frati F."/>
            <person name="Nardi F."/>
        </authorList>
    </citation>
    <scope>NUCLEOTIDE SEQUENCE [LARGE SCALE GENOMIC DNA]</scope>
    <source>
        <strain evidence="1">DMR45628</strain>
    </source>
</reference>
<accession>A0AAW1IY10</accession>
<protein>
    <submittedName>
        <fullName evidence="1">Uncharacterized protein</fullName>
    </submittedName>
</protein>
<gene>
    <name evidence="1" type="ORF">QE152_g33247</name>
</gene>
<dbReference type="EMBL" id="JASPKY010000500">
    <property type="protein sequence ID" value="KAK9694863.1"/>
    <property type="molecule type" value="Genomic_DNA"/>
</dbReference>
<proteinExistence type="predicted"/>
<name>A0AAW1IY10_POPJA</name>
<comment type="caution">
    <text evidence="1">The sequence shown here is derived from an EMBL/GenBank/DDBJ whole genome shotgun (WGS) entry which is preliminary data.</text>
</comment>
<dbReference type="Proteomes" id="UP001458880">
    <property type="component" value="Unassembled WGS sequence"/>
</dbReference>
<dbReference type="AlphaFoldDB" id="A0AAW1IY10"/>